<feature type="compositionally biased region" description="Acidic residues" evidence="2">
    <location>
        <begin position="222"/>
        <end position="254"/>
    </location>
</feature>
<dbReference type="PROSITE" id="PS51155">
    <property type="entry name" value="CHIT_BIND_RR_2"/>
    <property type="match status" value="1"/>
</dbReference>
<dbReference type="EMBL" id="OV725077">
    <property type="protein sequence ID" value="CAH1391396.1"/>
    <property type="molecule type" value="Genomic_DNA"/>
</dbReference>
<accession>A0A9P0H1H9</accession>
<dbReference type="Proteomes" id="UP001152798">
    <property type="component" value="Chromosome 1"/>
</dbReference>
<evidence type="ECO:0000256" key="2">
    <source>
        <dbReference type="SAM" id="MobiDB-lite"/>
    </source>
</evidence>
<feature type="compositionally biased region" description="Polar residues" evidence="2">
    <location>
        <begin position="317"/>
        <end position="326"/>
    </location>
</feature>
<dbReference type="InterPro" id="IPR000618">
    <property type="entry name" value="Insect_cuticle"/>
</dbReference>
<feature type="region of interest" description="Disordered" evidence="2">
    <location>
        <begin position="202"/>
        <end position="282"/>
    </location>
</feature>
<proteinExistence type="predicted"/>
<dbReference type="AlphaFoldDB" id="A0A9P0H1H9"/>
<gene>
    <name evidence="3" type="ORF">NEZAVI_LOCUS2423</name>
</gene>
<keyword evidence="4" id="KW-1185">Reference proteome</keyword>
<feature type="compositionally biased region" description="Polar residues" evidence="2">
    <location>
        <begin position="297"/>
        <end position="306"/>
    </location>
</feature>
<protein>
    <submittedName>
        <fullName evidence="3">Uncharacterized protein</fullName>
    </submittedName>
</protein>
<dbReference type="Pfam" id="PF00379">
    <property type="entry name" value="Chitin_bind_4"/>
    <property type="match status" value="1"/>
</dbReference>
<keyword evidence="1" id="KW-0193">Cuticle</keyword>
<evidence type="ECO:0000313" key="3">
    <source>
        <dbReference type="EMBL" id="CAH1391396.1"/>
    </source>
</evidence>
<sequence length="508" mass="58045">MRIIIGSPRMVIYCRSQPILPSLSYPVFVVVPSATREPDTTASTMPEDGFEVSQFHSQDELGRVVFGFHGPDQSRMEARSLDGSVRGSYSYIDPYGHIVKMQYWDDGTGFHIAGNALHGDGRPAYTPEVKAAREQHLRIYKQTLAAAQHLLQQSDDSSYSDNPDHGSVQDINQYEDVSQVQVHKEHQDNSLYEDDKESISLENPELLGNHNIYQEDEKKQEDDPEKEEVEGEVDLGEDVVPDEDLEEDGYENDQPEAGNDKSTEQEEEEENDRTKEINDSYNHDQIIIRLKHLMGYNQNEENNQQDVSEDEKESVEGNDNPSQVVYFQNHKMEEDDREKDEEENHAKQQSAEADDNIQDSRQYYAEDESSEKYRDVSEGNDSLDYQEEVIRNESDVNSDENNSESDVSYDPETSENRNNEMKLFVQPLAQPETEKIGYQAAEKSSSNTEGEVPPAKKRGFFYHFQHTIPKPTERIEEAVERGLKSADGIEVPPSAIHDPQVAPYPFYN</sequence>
<reference evidence="3" key="1">
    <citation type="submission" date="2022-01" db="EMBL/GenBank/DDBJ databases">
        <authorList>
            <person name="King R."/>
        </authorList>
    </citation>
    <scope>NUCLEOTIDE SEQUENCE</scope>
</reference>
<organism evidence="3 4">
    <name type="scientific">Nezara viridula</name>
    <name type="common">Southern green stink bug</name>
    <name type="synonym">Cimex viridulus</name>
    <dbReference type="NCBI Taxonomy" id="85310"/>
    <lineage>
        <taxon>Eukaryota</taxon>
        <taxon>Metazoa</taxon>
        <taxon>Ecdysozoa</taxon>
        <taxon>Arthropoda</taxon>
        <taxon>Hexapoda</taxon>
        <taxon>Insecta</taxon>
        <taxon>Pterygota</taxon>
        <taxon>Neoptera</taxon>
        <taxon>Paraneoptera</taxon>
        <taxon>Hemiptera</taxon>
        <taxon>Heteroptera</taxon>
        <taxon>Panheteroptera</taxon>
        <taxon>Pentatomomorpha</taxon>
        <taxon>Pentatomoidea</taxon>
        <taxon>Pentatomidae</taxon>
        <taxon>Pentatominae</taxon>
        <taxon>Nezara</taxon>
    </lineage>
</organism>
<feature type="region of interest" description="Disordered" evidence="2">
    <location>
        <begin position="489"/>
        <end position="508"/>
    </location>
</feature>
<evidence type="ECO:0000256" key="1">
    <source>
        <dbReference type="PROSITE-ProRule" id="PRU00497"/>
    </source>
</evidence>
<dbReference type="GO" id="GO:0042302">
    <property type="term" value="F:structural constituent of cuticle"/>
    <property type="evidence" value="ECO:0007669"/>
    <property type="project" value="UniProtKB-UniRule"/>
</dbReference>
<evidence type="ECO:0000313" key="4">
    <source>
        <dbReference type="Proteomes" id="UP001152798"/>
    </source>
</evidence>
<feature type="region of interest" description="Disordered" evidence="2">
    <location>
        <begin position="297"/>
        <end position="419"/>
    </location>
</feature>
<feature type="compositionally biased region" description="Acidic residues" evidence="2">
    <location>
        <begin position="396"/>
        <end position="413"/>
    </location>
</feature>
<dbReference type="OrthoDB" id="8188035at2759"/>
<name>A0A9P0H1H9_NEZVI</name>
<feature type="compositionally biased region" description="Basic and acidic residues" evidence="2">
    <location>
        <begin position="272"/>
        <end position="282"/>
    </location>
</feature>